<feature type="compositionally biased region" description="Acidic residues" evidence="1">
    <location>
        <begin position="56"/>
        <end position="89"/>
    </location>
</feature>
<sequence>MLRSLIVLSLLGLRLCLVLNENTLNEKAPAVNASQLEQKAAPVLKGKSEDTTMAAEEMEEGSDMMEADTAEPQESEVSEVAEEAVEEGPAETLAENAAEEEAEAAETPEDIPPPSEEESSPEMEEEEASSEPMDIPAGAAVSAALESDD</sequence>
<evidence type="ECO:0000256" key="1">
    <source>
        <dbReference type="SAM" id="MobiDB-lite"/>
    </source>
</evidence>
<evidence type="ECO:0000256" key="2">
    <source>
        <dbReference type="SAM" id="SignalP"/>
    </source>
</evidence>
<accession>A0A812V686</accession>
<dbReference type="Proteomes" id="UP000604046">
    <property type="component" value="Unassembled WGS sequence"/>
</dbReference>
<gene>
    <name evidence="3" type="ORF">SNAT2548_LOCUS34117</name>
</gene>
<keyword evidence="2" id="KW-0732">Signal</keyword>
<feature type="compositionally biased region" description="Acidic residues" evidence="1">
    <location>
        <begin position="97"/>
        <end position="129"/>
    </location>
</feature>
<feature type="signal peptide" evidence="2">
    <location>
        <begin position="1"/>
        <end position="20"/>
    </location>
</feature>
<organism evidence="3 4">
    <name type="scientific">Symbiodinium natans</name>
    <dbReference type="NCBI Taxonomy" id="878477"/>
    <lineage>
        <taxon>Eukaryota</taxon>
        <taxon>Sar</taxon>
        <taxon>Alveolata</taxon>
        <taxon>Dinophyceae</taxon>
        <taxon>Suessiales</taxon>
        <taxon>Symbiodiniaceae</taxon>
        <taxon>Symbiodinium</taxon>
    </lineage>
</organism>
<feature type="region of interest" description="Disordered" evidence="1">
    <location>
        <begin position="41"/>
        <end position="149"/>
    </location>
</feature>
<protein>
    <submittedName>
        <fullName evidence="3">Uncharacterized protein</fullName>
    </submittedName>
</protein>
<evidence type="ECO:0000313" key="3">
    <source>
        <dbReference type="EMBL" id="CAE7599572.1"/>
    </source>
</evidence>
<name>A0A812V686_9DINO</name>
<dbReference type="EMBL" id="CAJNDS010002793">
    <property type="protein sequence ID" value="CAE7599572.1"/>
    <property type="molecule type" value="Genomic_DNA"/>
</dbReference>
<reference evidence="3" key="1">
    <citation type="submission" date="2021-02" db="EMBL/GenBank/DDBJ databases">
        <authorList>
            <person name="Dougan E. K."/>
            <person name="Rhodes N."/>
            <person name="Thang M."/>
            <person name="Chan C."/>
        </authorList>
    </citation>
    <scope>NUCLEOTIDE SEQUENCE</scope>
</reference>
<keyword evidence="4" id="KW-1185">Reference proteome</keyword>
<feature type="chain" id="PRO_5032451643" evidence="2">
    <location>
        <begin position="21"/>
        <end position="149"/>
    </location>
</feature>
<comment type="caution">
    <text evidence="3">The sequence shown here is derived from an EMBL/GenBank/DDBJ whole genome shotgun (WGS) entry which is preliminary data.</text>
</comment>
<evidence type="ECO:0000313" key="4">
    <source>
        <dbReference type="Proteomes" id="UP000604046"/>
    </source>
</evidence>
<proteinExistence type="predicted"/>
<dbReference type="AlphaFoldDB" id="A0A812V686"/>